<organism evidence="3 4">
    <name type="scientific">Desulfacinum infernum DSM 9756</name>
    <dbReference type="NCBI Taxonomy" id="1121391"/>
    <lineage>
        <taxon>Bacteria</taxon>
        <taxon>Pseudomonadati</taxon>
        <taxon>Thermodesulfobacteriota</taxon>
        <taxon>Syntrophobacteria</taxon>
        <taxon>Syntrophobacterales</taxon>
        <taxon>Syntrophobacteraceae</taxon>
        <taxon>Desulfacinum</taxon>
    </lineage>
</organism>
<evidence type="ECO:0008006" key="5">
    <source>
        <dbReference type="Google" id="ProtNLM"/>
    </source>
</evidence>
<dbReference type="OrthoDB" id="5391607at2"/>
<evidence type="ECO:0000256" key="2">
    <source>
        <dbReference type="SAM" id="SignalP"/>
    </source>
</evidence>
<dbReference type="SUPFAM" id="SSF82171">
    <property type="entry name" value="DPP6 N-terminal domain-like"/>
    <property type="match status" value="1"/>
</dbReference>
<keyword evidence="2" id="KW-0732">Signal</keyword>
<protein>
    <recommendedName>
        <fullName evidence="5">WD40-like Beta Propeller Repeat</fullName>
    </recommendedName>
</protein>
<sequence>MRFFLFILTMPFFLLAPPAAWCAADSSDAVKVEIATGPDGLLQMEQQGKVTVRALRGWGRLSDKYVKLALRMRQEAGLDLLEADLERIRQWTSDPAMASFREELDELAAFLECGGHLAWAPVDPAAVVPAGALLRSGGKRWIQAADGRPEVPNEAGQPESSGPETAQAAPEPSTLAPPLPTDAGPQDGLEFPINDQVPGTFRVKLRIEGLRQATAADEPWFERVAPNLLPENPPIAARERGFFENRASFLPDPGRLAQEGASYHRFLGVAALGTPVVIRVDAPENPAIPLSDQEVRDKVAYRVVGKSVLFFPVDQASGASDIGFEESHEGTARWTPSADARSGRPVGPRAVGVYMAYQVKKYVGNHELGVLKYNYRRIGWVLVAMPGDVYEHDGRLYAVGQRDPLSTSASSALPPPMENPDFELPPYALKKQAVRFSEDLRQVAWVEGEEDGKKRVVINGVAGSWYDDIMTYGMGFFPGGGRFCFQAEMGDKEVLVCNGAQVLAFDEIEFMAASPDGDHLLVGGRTEGSNVVYLDGKEVRRTANRLAMSAAAIAHDGEAAWVERGKIPETGAEFAMVVREDGSEERKYRSIVERPLFTKNRAELWYIAEKEDKNRFLVRNGEELTPTMGSGYKFTVTSDGAHYAFVAQVSANVESMVIDGQIGPEFHQIWNPAVFSPDGSRHIYSAYRDKQAFLVVDGRIVSHGFGPLKSIGGEAFSPDGGRWAAGFRLNDQDYAVVVDGKEVGRGKGSPRQIVFSPDGGRVAWLEKGKKSWRAYLDGQAGPEFREIYDKEPPQFSPDGKHLVYFAMDKDKRMHIVVFGGEDRTHDVIPPRAVFTSSGAQYLAVDGNRLRKHVLSLP</sequence>
<reference evidence="4" key="1">
    <citation type="submission" date="2016-11" db="EMBL/GenBank/DDBJ databases">
        <authorList>
            <person name="Varghese N."/>
            <person name="Submissions S."/>
        </authorList>
    </citation>
    <scope>NUCLEOTIDE SEQUENCE [LARGE SCALE GENOMIC DNA]</scope>
    <source>
        <strain evidence="4">DSM 9756</strain>
    </source>
</reference>
<gene>
    <name evidence="3" type="ORF">SAMN02745206_01671</name>
</gene>
<dbReference type="Proteomes" id="UP000184076">
    <property type="component" value="Unassembled WGS sequence"/>
</dbReference>
<evidence type="ECO:0000313" key="3">
    <source>
        <dbReference type="EMBL" id="SHF28133.1"/>
    </source>
</evidence>
<dbReference type="EMBL" id="FQVB01000014">
    <property type="protein sequence ID" value="SHF28133.1"/>
    <property type="molecule type" value="Genomic_DNA"/>
</dbReference>
<dbReference type="InterPro" id="IPR011042">
    <property type="entry name" value="6-blade_b-propeller_TolB-like"/>
</dbReference>
<feature type="signal peptide" evidence="2">
    <location>
        <begin position="1"/>
        <end position="23"/>
    </location>
</feature>
<dbReference type="STRING" id="1121391.SAMN02745206_01671"/>
<proteinExistence type="predicted"/>
<evidence type="ECO:0000313" key="4">
    <source>
        <dbReference type="Proteomes" id="UP000184076"/>
    </source>
</evidence>
<dbReference type="RefSeq" id="WP_073038539.1">
    <property type="nucleotide sequence ID" value="NZ_FQVB01000014.1"/>
</dbReference>
<feature type="chain" id="PRO_5012341225" description="WD40-like Beta Propeller Repeat" evidence="2">
    <location>
        <begin position="24"/>
        <end position="857"/>
    </location>
</feature>
<dbReference type="AlphaFoldDB" id="A0A1M5ACZ6"/>
<keyword evidence="4" id="KW-1185">Reference proteome</keyword>
<accession>A0A1M5ACZ6</accession>
<evidence type="ECO:0000256" key="1">
    <source>
        <dbReference type="SAM" id="MobiDB-lite"/>
    </source>
</evidence>
<name>A0A1M5ACZ6_9BACT</name>
<dbReference type="Gene3D" id="2.120.10.30">
    <property type="entry name" value="TolB, C-terminal domain"/>
    <property type="match status" value="1"/>
</dbReference>
<feature type="region of interest" description="Disordered" evidence="1">
    <location>
        <begin position="147"/>
        <end position="194"/>
    </location>
</feature>